<reference evidence="2" key="1">
    <citation type="submission" date="2016-10" db="EMBL/GenBank/DDBJ databases">
        <title>Sequence of Gallionella enrichment culture.</title>
        <authorList>
            <person name="Poehlein A."/>
            <person name="Muehling M."/>
            <person name="Daniel R."/>
        </authorList>
    </citation>
    <scope>NUCLEOTIDE SEQUENCE</scope>
</reference>
<dbReference type="Gene3D" id="3.40.50.300">
    <property type="entry name" value="P-loop containing nucleotide triphosphate hydrolases"/>
    <property type="match status" value="1"/>
</dbReference>
<dbReference type="InterPro" id="IPR027417">
    <property type="entry name" value="P-loop_NTPase"/>
</dbReference>
<dbReference type="InterPro" id="IPR003593">
    <property type="entry name" value="AAA+_ATPase"/>
</dbReference>
<gene>
    <name evidence="2" type="ORF">GALL_322690</name>
</gene>
<comment type="caution">
    <text evidence="2">The sequence shown here is derived from an EMBL/GenBank/DDBJ whole genome shotgun (WGS) entry which is preliminary data.</text>
</comment>
<name>A0A1J5R1P6_9ZZZZ</name>
<organism evidence="2">
    <name type="scientific">mine drainage metagenome</name>
    <dbReference type="NCBI Taxonomy" id="410659"/>
    <lineage>
        <taxon>unclassified sequences</taxon>
        <taxon>metagenomes</taxon>
        <taxon>ecological metagenomes</taxon>
    </lineage>
</organism>
<dbReference type="AlphaFoldDB" id="A0A1J5R1P6"/>
<evidence type="ECO:0000259" key="1">
    <source>
        <dbReference type="SMART" id="SM00382"/>
    </source>
</evidence>
<protein>
    <recommendedName>
        <fullName evidence="1">AAA+ ATPase domain-containing protein</fullName>
    </recommendedName>
</protein>
<feature type="domain" description="AAA+ ATPase" evidence="1">
    <location>
        <begin position="262"/>
        <end position="414"/>
    </location>
</feature>
<dbReference type="SUPFAM" id="SSF52540">
    <property type="entry name" value="P-loop containing nucleoside triphosphate hydrolases"/>
    <property type="match status" value="2"/>
</dbReference>
<evidence type="ECO:0000313" key="2">
    <source>
        <dbReference type="EMBL" id="OIQ85876.1"/>
    </source>
</evidence>
<dbReference type="EMBL" id="MLJW01000514">
    <property type="protein sequence ID" value="OIQ85876.1"/>
    <property type="molecule type" value="Genomic_DNA"/>
</dbReference>
<dbReference type="InterPro" id="IPR018647">
    <property type="entry name" value="SLFN_3-like_DNA/RNA_helicase"/>
</dbReference>
<dbReference type="Pfam" id="PF09848">
    <property type="entry name" value="SLFN-g3_helicase"/>
    <property type="match status" value="1"/>
</dbReference>
<proteinExistence type="predicted"/>
<accession>A0A1J5R1P6</accession>
<dbReference type="SMART" id="SM00382">
    <property type="entry name" value="AAA"/>
    <property type="match status" value="1"/>
</dbReference>
<sequence length="621" mass="68786">MIVYEADKKKFLSDNFDRDIEDIILTQFKSKTGHSVGPAEIASWKDSLLRFATVLQDDGIPDDMGVAVELHIPQSAKRIDVTLSGLDADGARIAVIVELKQWATAQATGKDAIVLTHIGGGLREVVHPSYQAWSYASLLNSFNEAVYEGEIALRPCAYLHNYRRDGVIDAAQYAAYTEKAPLFLKGETERAALRGFIKAHVLRGDRGRVLHELVNGRIRPSKALADSLSGMLRGNAEFVLVDEQKEVYEAALSAARTATDKHPQVLIVEGGPGTGKSVLAINLLVALTGDRLNARYVSKNAAPRKVYESKLVGSMTKSRFSELFKGPWGFVDAKENSIDVLIVDEAHRLNEKSGLYGNLGEHQVKELIRAARCTIFFVDEDQRVTLQDVGTKDVIRHFASHKHGATVTEHELASQFRCSGSDGYIAWLDNVLGIRETANVTLNPREFDFRVFDTPEELHAAIEARNGGNKARVVAGYCWPWASKRDPSAWDIVIGDNYRRRWNLDQDNSLWIVTHGSIDQVGCIHTCQGLELDYVGVIVGPDLVSIAGEVVTSPAARDRNDKTIKGWKARAKANPLAARAEADLIIKNTYRTLMTRGMKGCYVYCTDAQTRQYLRRHLGEA</sequence>